<protein>
    <submittedName>
        <fullName evidence="1">Uncharacterized protein</fullName>
    </submittedName>
</protein>
<proteinExistence type="predicted"/>
<reference evidence="1" key="1">
    <citation type="submission" date="2021-08" db="EMBL/GenBank/DDBJ databases">
        <authorList>
            <person name="Nwanade C."/>
            <person name="Wang M."/>
            <person name="Masoudi A."/>
            <person name="Yu Z."/>
            <person name="Liu J."/>
        </authorList>
    </citation>
    <scope>NUCLEOTIDE SEQUENCE</scope>
    <source>
        <strain evidence="1">S166</strain>
    </source>
</reference>
<accession>A0ABY5WF25</accession>
<sequence>MKANVNAVLCGSIHQEDNGKFILVGVLAGELITTNDSFDEDFDLFISINNFNKQEAILELELVYPEGPQGASKLPIQNSDLSYNTTVQVSGIPLKTKKSGNFEINWRWEGEKKWKNLIGISVTISANPERISDLKTD</sequence>
<evidence type="ECO:0000313" key="2">
    <source>
        <dbReference type="Proteomes" id="UP001058514"/>
    </source>
</evidence>
<dbReference type="RefSeq" id="WP_259963553.1">
    <property type="nucleotide sequence ID" value="NZ_CP081051.1"/>
</dbReference>
<keyword evidence="2" id="KW-1185">Reference proteome</keyword>
<organism evidence="1 2">
    <name type="scientific">Leisingera aquaemixtae</name>
    <dbReference type="NCBI Taxonomy" id="1396826"/>
    <lineage>
        <taxon>Bacteria</taxon>
        <taxon>Pseudomonadati</taxon>
        <taxon>Pseudomonadota</taxon>
        <taxon>Alphaproteobacteria</taxon>
        <taxon>Rhodobacterales</taxon>
        <taxon>Roseobacteraceae</taxon>
        <taxon>Leisingera</taxon>
    </lineage>
</organism>
<dbReference type="Proteomes" id="UP001058514">
    <property type="component" value="Chromosome"/>
</dbReference>
<gene>
    <name evidence="1" type="ORF">K3718_10825</name>
</gene>
<name>A0ABY5WF25_9RHOB</name>
<dbReference type="EMBL" id="CP081051">
    <property type="protein sequence ID" value="UWQ40066.1"/>
    <property type="molecule type" value="Genomic_DNA"/>
</dbReference>
<evidence type="ECO:0000313" key="1">
    <source>
        <dbReference type="EMBL" id="UWQ40066.1"/>
    </source>
</evidence>